<dbReference type="InterPro" id="IPR020846">
    <property type="entry name" value="MFS_dom"/>
</dbReference>
<dbReference type="AlphaFoldDB" id="A0A9P6WC32"/>
<feature type="transmembrane region" description="Helical" evidence="4">
    <location>
        <begin position="308"/>
        <end position="327"/>
    </location>
</feature>
<dbReference type="OrthoDB" id="6509908at2759"/>
<keyword evidence="4" id="KW-1133">Transmembrane helix</keyword>
<feature type="transmembrane region" description="Helical" evidence="4">
    <location>
        <begin position="142"/>
        <end position="163"/>
    </location>
</feature>
<feature type="transmembrane region" description="Helical" evidence="4">
    <location>
        <begin position="464"/>
        <end position="484"/>
    </location>
</feature>
<feature type="compositionally biased region" description="Low complexity" evidence="3">
    <location>
        <begin position="7"/>
        <end position="23"/>
    </location>
</feature>
<feature type="region of interest" description="Disordered" evidence="3">
    <location>
        <begin position="74"/>
        <end position="94"/>
    </location>
</feature>
<dbReference type="SUPFAM" id="SSF103473">
    <property type="entry name" value="MFS general substrate transporter"/>
    <property type="match status" value="1"/>
</dbReference>
<feature type="transmembrane region" description="Helical" evidence="4">
    <location>
        <begin position="368"/>
        <end position="391"/>
    </location>
</feature>
<evidence type="ECO:0000256" key="2">
    <source>
        <dbReference type="ARBA" id="ARBA00006727"/>
    </source>
</evidence>
<dbReference type="EMBL" id="PUHR01000073">
    <property type="protein sequence ID" value="KAG0668251.1"/>
    <property type="molecule type" value="Genomic_DNA"/>
</dbReference>
<comment type="caution">
    <text evidence="6">The sequence shown here is derived from an EMBL/GenBank/DDBJ whole genome shotgun (WGS) entry which is preliminary data.</text>
</comment>
<feature type="transmembrane region" description="Helical" evidence="4">
    <location>
        <begin position="496"/>
        <end position="516"/>
    </location>
</feature>
<proteinExistence type="inferred from homology"/>
<feature type="transmembrane region" description="Helical" evidence="4">
    <location>
        <begin position="528"/>
        <end position="549"/>
    </location>
</feature>
<evidence type="ECO:0000313" key="7">
    <source>
        <dbReference type="Proteomes" id="UP000750334"/>
    </source>
</evidence>
<keyword evidence="7" id="KW-1185">Reference proteome</keyword>
<dbReference type="Proteomes" id="UP000750334">
    <property type="component" value="Unassembled WGS sequence"/>
</dbReference>
<evidence type="ECO:0000256" key="4">
    <source>
        <dbReference type="SAM" id="Phobius"/>
    </source>
</evidence>
<dbReference type="Gene3D" id="1.20.1250.20">
    <property type="entry name" value="MFS general substrate transporter like domains"/>
    <property type="match status" value="1"/>
</dbReference>
<comment type="similarity">
    <text evidence="2">Belongs to the major facilitator superfamily. Monocarboxylate porter (TC 2.A.1.13) family.</text>
</comment>
<keyword evidence="4" id="KW-0472">Membrane</keyword>
<accession>A0A9P6WC32</accession>
<feature type="transmembrane region" description="Helical" evidence="4">
    <location>
        <begin position="212"/>
        <end position="229"/>
    </location>
</feature>
<organism evidence="6 7">
    <name type="scientific">Maudiozyma exigua</name>
    <name type="common">Yeast</name>
    <name type="synonym">Kazachstania exigua</name>
    <dbReference type="NCBI Taxonomy" id="34358"/>
    <lineage>
        <taxon>Eukaryota</taxon>
        <taxon>Fungi</taxon>
        <taxon>Dikarya</taxon>
        <taxon>Ascomycota</taxon>
        <taxon>Saccharomycotina</taxon>
        <taxon>Saccharomycetes</taxon>
        <taxon>Saccharomycetales</taxon>
        <taxon>Saccharomycetaceae</taxon>
        <taxon>Maudiozyma</taxon>
    </lineage>
</organism>
<dbReference type="CDD" id="cd17352">
    <property type="entry name" value="MFS_MCT_SLC16"/>
    <property type="match status" value="1"/>
</dbReference>
<feature type="compositionally biased region" description="Low complexity" evidence="3">
    <location>
        <begin position="74"/>
        <end position="86"/>
    </location>
</feature>
<dbReference type="GO" id="GO:0032218">
    <property type="term" value="P:riboflavin transport"/>
    <property type="evidence" value="ECO:0007669"/>
    <property type="project" value="TreeGrafter"/>
</dbReference>
<feature type="transmembrane region" description="Helical" evidence="4">
    <location>
        <begin position="269"/>
        <end position="288"/>
    </location>
</feature>
<keyword evidence="4" id="KW-0812">Transmembrane</keyword>
<dbReference type="GO" id="GO:0022857">
    <property type="term" value="F:transmembrane transporter activity"/>
    <property type="evidence" value="ECO:0007669"/>
    <property type="project" value="InterPro"/>
</dbReference>
<feature type="transmembrane region" description="Helical" evidence="4">
    <location>
        <begin position="183"/>
        <end position="205"/>
    </location>
</feature>
<evidence type="ECO:0000313" key="6">
    <source>
        <dbReference type="EMBL" id="KAG0668251.1"/>
    </source>
</evidence>
<evidence type="ECO:0000256" key="1">
    <source>
        <dbReference type="ARBA" id="ARBA00004141"/>
    </source>
</evidence>
<name>A0A9P6WC32_MAUEX</name>
<feature type="transmembrane region" description="Helical" evidence="4">
    <location>
        <begin position="403"/>
        <end position="421"/>
    </location>
</feature>
<evidence type="ECO:0000259" key="5">
    <source>
        <dbReference type="PROSITE" id="PS50850"/>
    </source>
</evidence>
<feature type="domain" description="Major facilitator superfamily (MFS) profile" evidence="5">
    <location>
        <begin position="144"/>
        <end position="549"/>
    </location>
</feature>
<feature type="transmembrane region" description="Helical" evidence="4">
    <location>
        <begin position="433"/>
        <end position="452"/>
    </location>
</feature>
<feature type="region of interest" description="Disordered" evidence="3">
    <location>
        <begin position="1"/>
        <end position="23"/>
    </location>
</feature>
<reference evidence="6 7" key="1">
    <citation type="submission" date="2020-11" db="EMBL/GenBank/DDBJ databases">
        <title>Kefir isolates.</title>
        <authorList>
            <person name="Marcisauskas S."/>
            <person name="Kim Y."/>
            <person name="Blasche S."/>
        </authorList>
    </citation>
    <scope>NUCLEOTIDE SEQUENCE [LARGE SCALE GENOMIC DNA]</scope>
    <source>
        <strain evidence="6 7">OG2</strain>
    </source>
</reference>
<dbReference type="InterPro" id="IPR036259">
    <property type="entry name" value="MFS_trans_sf"/>
</dbReference>
<protein>
    <recommendedName>
        <fullName evidence="5">Major facilitator superfamily (MFS) profile domain-containing protein</fullName>
    </recommendedName>
</protein>
<dbReference type="InterPro" id="IPR050327">
    <property type="entry name" value="Proton-linked_MCT"/>
</dbReference>
<dbReference type="PROSITE" id="PS50850">
    <property type="entry name" value="MFS"/>
    <property type="match status" value="1"/>
</dbReference>
<dbReference type="GO" id="GO:0016020">
    <property type="term" value="C:membrane"/>
    <property type="evidence" value="ECO:0007669"/>
    <property type="project" value="UniProtKB-SubCell"/>
</dbReference>
<dbReference type="InterPro" id="IPR011701">
    <property type="entry name" value="MFS"/>
</dbReference>
<sequence length="557" mass="61571">MENEFQSNTASSKNINNNIIQSNDLSEIDSIITRPQPAAHSESSFSVNKYNNYDDGNEDVIVITPSRSMSSFDFKSTLSSSPSRSSVTLNKKDKDGLTNFKSSNALVGEKTHEQSDSDESTLNDEKAYNEEEDDFPEGGRQAWLVVFGSFCGFVPCFGLMNIGGVIENYIQDHQLKEESSSTIGWIFSLMFFICFSSCIFSGTYFDRNGFKAPIVVGSLLHVAGIFSLANCTEYWHFIIAFSILCGLANGILMSPLMGAPAHFFKRKRGTATALATVGGSVGGGLFPLMLRKFFSISKEGVNDYGYMWGIRTLGFIDLALLCISVTLGRERLPHVVDAPKENESRFRHILRVYLLQSLDIKAFADMKYFFCVFGTVLGELSLTSAITYYSSYAMSQGISQSDSYMLIMTINLVGIPGRWVPGFLSDVVGRFNIAIITLTSLSLIMFIGWLPFGTNLRNMYAISVLYGFFSGSIFSLLPVCCGQISKTEEFGRRYSTMYFVVSFVTLAGIPITGAIIGNKSVENYQHYVIFSAATCLASAICYVISRAYCVGFKLVKF</sequence>
<feature type="transmembrane region" description="Helical" evidence="4">
    <location>
        <begin position="235"/>
        <end position="257"/>
    </location>
</feature>
<dbReference type="PANTHER" id="PTHR11360">
    <property type="entry name" value="MONOCARBOXYLATE TRANSPORTER"/>
    <property type="match status" value="1"/>
</dbReference>
<dbReference type="PANTHER" id="PTHR11360:SF177">
    <property type="entry name" value="RIBOFLAVIN TRANSPORTER MCH5"/>
    <property type="match status" value="1"/>
</dbReference>
<evidence type="ECO:0000256" key="3">
    <source>
        <dbReference type="SAM" id="MobiDB-lite"/>
    </source>
</evidence>
<gene>
    <name evidence="6" type="ORF">C6P45_004855</name>
</gene>
<comment type="subcellular location">
    <subcellularLocation>
        <location evidence="1">Membrane</location>
        <topology evidence="1">Multi-pass membrane protein</topology>
    </subcellularLocation>
</comment>
<dbReference type="Pfam" id="PF07690">
    <property type="entry name" value="MFS_1"/>
    <property type="match status" value="1"/>
</dbReference>